<accession>A0A0R0LXP9</accession>
<keyword evidence="3" id="KW-1185">Reference proteome</keyword>
<protein>
    <submittedName>
        <fullName evidence="2">DNA dependent reverse transcriptase</fullName>
    </submittedName>
</protein>
<dbReference type="OrthoDB" id="2194291at2759"/>
<reference evidence="2 3" key="1">
    <citation type="submission" date="2015-07" db="EMBL/GenBank/DDBJ databases">
        <title>The genome of Pseudoloma neurophilia, a relevant intracellular parasite of the zebrafish.</title>
        <authorList>
            <person name="Ndikumana S."/>
            <person name="Pelin A."/>
            <person name="Sanders J."/>
            <person name="Corradi N."/>
        </authorList>
    </citation>
    <scope>NUCLEOTIDE SEQUENCE [LARGE SCALE GENOMIC DNA]</scope>
    <source>
        <strain evidence="2 3">MK1</strain>
    </source>
</reference>
<feature type="domain" description="Reverse transcriptase" evidence="1">
    <location>
        <begin position="1"/>
        <end position="116"/>
    </location>
</feature>
<dbReference type="Gene3D" id="3.30.70.270">
    <property type="match status" value="1"/>
</dbReference>
<dbReference type="FunFam" id="3.30.70.270:FF:000003">
    <property type="entry name" value="Transposon Ty3-G Gag-Pol polyprotein"/>
    <property type="match status" value="1"/>
</dbReference>
<evidence type="ECO:0000313" key="3">
    <source>
        <dbReference type="Proteomes" id="UP000051530"/>
    </source>
</evidence>
<dbReference type="InterPro" id="IPR051320">
    <property type="entry name" value="Viral_Replic_Matur_Polypro"/>
</dbReference>
<dbReference type="PANTHER" id="PTHR33064">
    <property type="entry name" value="POL PROTEIN"/>
    <property type="match status" value="1"/>
</dbReference>
<evidence type="ECO:0000259" key="1">
    <source>
        <dbReference type="PROSITE" id="PS50878"/>
    </source>
</evidence>
<dbReference type="SUPFAM" id="SSF56672">
    <property type="entry name" value="DNA/RNA polymerases"/>
    <property type="match status" value="1"/>
</dbReference>
<dbReference type="AlphaFoldDB" id="A0A0R0LXP9"/>
<evidence type="ECO:0000313" key="2">
    <source>
        <dbReference type="EMBL" id="KRH93912.1"/>
    </source>
</evidence>
<dbReference type="CDD" id="cd01647">
    <property type="entry name" value="RT_LTR"/>
    <property type="match status" value="1"/>
</dbReference>
<keyword evidence="2" id="KW-0808">Transferase</keyword>
<sequence>LDLKDGYYQVNFAKEDRMKTAFLDPKGRLMQFTKMPQGFKNSPAIFQRGMQIVLKDLLYEKCFCYLDDILVFGKDENEHDENFKEVKGKLDGFGLKMNEEKSKIRMKEVDFFGYRLKDRVSPRNCRFRSTKNKERLEEFSCYNKL</sequence>
<name>A0A0R0LXP9_9MICR</name>
<dbReference type="PROSITE" id="PS50878">
    <property type="entry name" value="RT_POL"/>
    <property type="match status" value="1"/>
</dbReference>
<comment type="caution">
    <text evidence="2">The sequence shown here is derived from an EMBL/GenBank/DDBJ whole genome shotgun (WGS) entry which is preliminary data.</text>
</comment>
<keyword evidence="2" id="KW-0548">Nucleotidyltransferase</keyword>
<dbReference type="Pfam" id="PF00078">
    <property type="entry name" value="RVT_1"/>
    <property type="match status" value="1"/>
</dbReference>
<keyword evidence="2" id="KW-0695">RNA-directed DNA polymerase</keyword>
<feature type="non-terminal residue" evidence="2">
    <location>
        <position position="1"/>
    </location>
</feature>
<dbReference type="PANTHER" id="PTHR33064:SF37">
    <property type="entry name" value="RIBONUCLEASE H"/>
    <property type="match status" value="1"/>
</dbReference>
<dbReference type="InterPro" id="IPR000477">
    <property type="entry name" value="RT_dom"/>
</dbReference>
<dbReference type="VEuPathDB" id="MicrosporidiaDB:M153_4910003262"/>
<dbReference type="EMBL" id="LGUB01000181">
    <property type="protein sequence ID" value="KRH93912.1"/>
    <property type="molecule type" value="Genomic_DNA"/>
</dbReference>
<dbReference type="Proteomes" id="UP000051530">
    <property type="component" value="Unassembled WGS sequence"/>
</dbReference>
<dbReference type="InterPro" id="IPR043502">
    <property type="entry name" value="DNA/RNA_pol_sf"/>
</dbReference>
<organism evidence="2 3">
    <name type="scientific">Pseudoloma neurophilia</name>
    <dbReference type="NCBI Taxonomy" id="146866"/>
    <lineage>
        <taxon>Eukaryota</taxon>
        <taxon>Fungi</taxon>
        <taxon>Fungi incertae sedis</taxon>
        <taxon>Microsporidia</taxon>
        <taxon>Pseudoloma</taxon>
    </lineage>
</organism>
<dbReference type="InterPro" id="IPR043128">
    <property type="entry name" value="Rev_trsase/Diguanyl_cyclase"/>
</dbReference>
<dbReference type="GO" id="GO:0003964">
    <property type="term" value="F:RNA-directed DNA polymerase activity"/>
    <property type="evidence" value="ECO:0007669"/>
    <property type="project" value="UniProtKB-KW"/>
</dbReference>
<proteinExistence type="predicted"/>
<gene>
    <name evidence="2" type="ORF">M153_4910003262</name>
</gene>